<dbReference type="Proteomes" id="UP000251166">
    <property type="component" value="Chromosome"/>
</dbReference>
<evidence type="ECO:0000313" key="1">
    <source>
        <dbReference type="EMBL" id="AXA40837.1"/>
    </source>
</evidence>
<dbReference type="EMBL" id="CP030760">
    <property type="protein sequence ID" value="AXA40837.1"/>
    <property type="molecule type" value="Genomic_DNA"/>
</dbReference>
<proteinExistence type="predicted"/>
<organism evidence="1 2">
    <name type="scientific">Rhizobium leguminosarum</name>
    <dbReference type="NCBI Taxonomy" id="384"/>
    <lineage>
        <taxon>Bacteria</taxon>
        <taxon>Pseudomonadati</taxon>
        <taxon>Pseudomonadota</taxon>
        <taxon>Alphaproteobacteria</taxon>
        <taxon>Hyphomicrobiales</taxon>
        <taxon>Rhizobiaceae</taxon>
        <taxon>Rhizobium/Agrobacterium group</taxon>
        <taxon>Rhizobium</taxon>
    </lineage>
</organism>
<dbReference type="RefSeq" id="WP_204361296.1">
    <property type="nucleotide sequence ID" value="NZ_CP030760.1"/>
</dbReference>
<protein>
    <submittedName>
        <fullName evidence="1">Uncharacterized protein</fullName>
    </submittedName>
</protein>
<dbReference type="AlphaFoldDB" id="A0A2Z4YHB4"/>
<sequence length="47" mass="5061">MPARPLSSLILRVSKDGAGRRASSKADVVERLATRPRPVAFTPQDEG</sequence>
<evidence type="ECO:0000313" key="2">
    <source>
        <dbReference type="Proteomes" id="UP000251166"/>
    </source>
</evidence>
<name>A0A2Z4YHB4_RHILE</name>
<accession>A0A2Z4YHB4</accession>
<gene>
    <name evidence="1" type="ORF">DLJ82_3265</name>
</gene>
<reference evidence="1 2" key="1">
    <citation type="submission" date="2018-07" db="EMBL/GenBank/DDBJ databases">
        <title>Rhizobium leguminosarum strain:ATCC 14479 Genome sequencing and assembly.</title>
        <authorList>
            <person name="Chakraborty R."/>
        </authorList>
    </citation>
    <scope>NUCLEOTIDE SEQUENCE [LARGE SCALE GENOMIC DNA]</scope>
    <source>
        <strain evidence="1 2">ATCC 14479</strain>
    </source>
</reference>